<evidence type="ECO:0000313" key="2">
    <source>
        <dbReference type="Proteomes" id="UP000018888"/>
    </source>
</evidence>
<keyword evidence="2" id="KW-1185">Reference proteome</keyword>
<gene>
    <name evidence="1" type="ORF">GLOIN_2v1687743</name>
</gene>
<dbReference type="Proteomes" id="UP000018888">
    <property type="component" value="Unassembled WGS sequence"/>
</dbReference>
<reference evidence="1 2" key="1">
    <citation type="journal article" date="2013" name="Proc. Natl. Acad. Sci. U.S.A.">
        <title>Genome of an arbuscular mycorrhizal fungus provides insight into the oldest plant symbiosis.</title>
        <authorList>
            <person name="Tisserant E."/>
            <person name="Malbreil M."/>
            <person name="Kuo A."/>
            <person name="Kohler A."/>
            <person name="Symeonidi A."/>
            <person name="Balestrini R."/>
            <person name="Charron P."/>
            <person name="Duensing N."/>
            <person name="Frei Dit Frey N."/>
            <person name="Gianinazzi-Pearson V."/>
            <person name="Gilbert L.B."/>
            <person name="Handa Y."/>
            <person name="Herr J.R."/>
            <person name="Hijri M."/>
            <person name="Koul R."/>
            <person name="Kawaguchi M."/>
            <person name="Krajinski F."/>
            <person name="Lammers P.J."/>
            <person name="Masclaux F.G."/>
            <person name="Murat C."/>
            <person name="Morin E."/>
            <person name="Ndikumana S."/>
            <person name="Pagni M."/>
            <person name="Petitpierre D."/>
            <person name="Requena N."/>
            <person name="Rosikiewicz P."/>
            <person name="Riley R."/>
            <person name="Saito K."/>
            <person name="San Clemente H."/>
            <person name="Shapiro H."/>
            <person name="van Tuinen D."/>
            <person name="Becard G."/>
            <person name="Bonfante P."/>
            <person name="Paszkowski U."/>
            <person name="Shachar-Hill Y.Y."/>
            <person name="Tuskan G.A."/>
            <person name="Young P.W."/>
            <person name="Sanders I.R."/>
            <person name="Henrissat B."/>
            <person name="Rensing S.A."/>
            <person name="Grigoriev I.V."/>
            <person name="Corradi N."/>
            <person name="Roux C."/>
            <person name="Martin F."/>
        </authorList>
    </citation>
    <scope>NUCLEOTIDE SEQUENCE [LARGE SCALE GENOMIC DNA]</scope>
    <source>
        <strain evidence="1 2">DAOM 197198</strain>
    </source>
</reference>
<sequence>MFLLNKFYIYSIILNLSMTRTLKNIYFVNERYLAHILIIVTLHDVLRMKNI</sequence>
<accession>A0A2P4PCZ4</accession>
<dbReference type="AlphaFoldDB" id="A0A2P4PCZ4"/>
<dbReference type="EMBL" id="AUPC02000272">
    <property type="protein sequence ID" value="POG63254.1"/>
    <property type="molecule type" value="Genomic_DNA"/>
</dbReference>
<comment type="caution">
    <text evidence="1">The sequence shown here is derived from an EMBL/GenBank/DDBJ whole genome shotgun (WGS) entry which is preliminary data.</text>
</comment>
<proteinExistence type="predicted"/>
<evidence type="ECO:0000313" key="1">
    <source>
        <dbReference type="EMBL" id="POG63254.1"/>
    </source>
</evidence>
<reference evidence="1 2" key="2">
    <citation type="journal article" date="2018" name="New Phytol.">
        <title>High intraspecific genome diversity in the model arbuscular mycorrhizal symbiont Rhizophagus irregularis.</title>
        <authorList>
            <person name="Chen E.C.H."/>
            <person name="Morin E."/>
            <person name="Beaudet D."/>
            <person name="Noel J."/>
            <person name="Yildirir G."/>
            <person name="Ndikumana S."/>
            <person name="Charron P."/>
            <person name="St-Onge C."/>
            <person name="Giorgi J."/>
            <person name="Kruger M."/>
            <person name="Marton T."/>
            <person name="Ropars J."/>
            <person name="Grigoriev I.V."/>
            <person name="Hainaut M."/>
            <person name="Henrissat B."/>
            <person name="Roux C."/>
            <person name="Martin F."/>
            <person name="Corradi N."/>
        </authorList>
    </citation>
    <scope>NUCLEOTIDE SEQUENCE [LARGE SCALE GENOMIC DNA]</scope>
    <source>
        <strain evidence="1 2">DAOM 197198</strain>
    </source>
</reference>
<name>A0A2P4PCZ4_RHIID</name>
<protein>
    <submittedName>
        <fullName evidence="1">Uncharacterized protein</fullName>
    </submittedName>
</protein>
<organism evidence="1 2">
    <name type="scientific">Rhizophagus irregularis (strain DAOM 181602 / DAOM 197198 / MUCL 43194)</name>
    <name type="common">Arbuscular mycorrhizal fungus</name>
    <name type="synonym">Glomus intraradices</name>
    <dbReference type="NCBI Taxonomy" id="747089"/>
    <lineage>
        <taxon>Eukaryota</taxon>
        <taxon>Fungi</taxon>
        <taxon>Fungi incertae sedis</taxon>
        <taxon>Mucoromycota</taxon>
        <taxon>Glomeromycotina</taxon>
        <taxon>Glomeromycetes</taxon>
        <taxon>Glomerales</taxon>
        <taxon>Glomeraceae</taxon>
        <taxon>Rhizophagus</taxon>
    </lineage>
</organism>